<evidence type="ECO:0000313" key="3">
    <source>
        <dbReference type="Proteomes" id="UP000235728"/>
    </source>
</evidence>
<name>A0A2N6NRN0_BEABA</name>
<dbReference type="Proteomes" id="UP000235728">
    <property type="component" value="Unassembled WGS sequence"/>
</dbReference>
<reference evidence="2 3" key="1">
    <citation type="journal article" date="2016" name="Appl. Microbiol. Biotechnol.">
        <title>Characterization of T-DNA insertion mutants with decreased virulence in the entomopathogenic fungus Beauveria bassiana JEF-007.</title>
        <authorList>
            <person name="Kim S."/>
            <person name="Lee S.J."/>
            <person name="Nai Y.S."/>
            <person name="Yu J.S."/>
            <person name="Lee M.R."/>
            <person name="Yang Y.T."/>
            <person name="Kim J.S."/>
        </authorList>
    </citation>
    <scope>NUCLEOTIDE SEQUENCE [LARGE SCALE GENOMIC DNA]</scope>
    <source>
        <strain evidence="2 3">JEF-007</strain>
    </source>
</reference>
<dbReference type="AlphaFoldDB" id="A0A2N6NRN0"/>
<dbReference type="EMBL" id="MRVG01000004">
    <property type="protein sequence ID" value="PMB69932.1"/>
    <property type="molecule type" value="Genomic_DNA"/>
</dbReference>
<comment type="caution">
    <text evidence="2">The sequence shown here is derived from an EMBL/GenBank/DDBJ whole genome shotgun (WGS) entry which is preliminary data.</text>
</comment>
<protein>
    <submittedName>
        <fullName evidence="2">Uncharacterized protein</fullName>
    </submittedName>
</protein>
<proteinExistence type="predicted"/>
<feature type="compositionally biased region" description="Polar residues" evidence="1">
    <location>
        <begin position="57"/>
        <end position="67"/>
    </location>
</feature>
<accession>A0A2N6NRN0</accession>
<organism evidence="2 3">
    <name type="scientific">Beauveria bassiana</name>
    <name type="common">White muscardine disease fungus</name>
    <name type="synonym">Tritirachium shiotae</name>
    <dbReference type="NCBI Taxonomy" id="176275"/>
    <lineage>
        <taxon>Eukaryota</taxon>
        <taxon>Fungi</taxon>
        <taxon>Dikarya</taxon>
        <taxon>Ascomycota</taxon>
        <taxon>Pezizomycotina</taxon>
        <taxon>Sordariomycetes</taxon>
        <taxon>Hypocreomycetidae</taxon>
        <taxon>Hypocreales</taxon>
        <taxon>Cordycipitaceae</taxon>
        <taxon>Beauveria</taxon>
    </lineage>
</organism>
<sequence length="82" mass="9699">MWNGARWHDEQQGDSRESERLVRREYRARTRQTGLEMAQRWQLAPERVRWDKARQAATAQEATSKYDQPSAGARIQQEKAVK</sequence>
<gene>
    <name evidence="2" type="ORF">BM221_004579</name>
</gene>
<evidence type="ECO:0000313" key="2">
    <source>
        <dbReference type="EMBL" id="PMB69932.1"/>
    </source>
</evidence>
<evidence type="ECO:0000256" key="1">
    <source>
        <dbReference type="SAM" id="MobiDB-lite"/>
    </source>
</evidence>
<feature type="region of interest" description="Disordered" evidence="1">
    <location>
        <begin position="52"/>
        <end position="82"/>
    </location>
</feature>
<feature type="region of interest" description="Disordered" evidence="1">
    <location>
        <begin position="1"/>
        <end position="20"/>
    </location>
</feature>